<proteinExistence type="predicted"/>
<feature type="region of interest" description="Disordered" evidence="1">
    <location>
        <begin position="1"/>
        <end position="21"/>
    </location>
</feature>
<feature type="region of interest" description="Disordered" evidence="1">
    <location>
        <begin position="144"/>
        <end position="167"/>
    </location>
</feature>
<dbReference type="PANTHER" id="PTHR33087:SF21">
    <property type="entry name" value="OS03G0782100 PROTEIN"/>
    <property type="match status" value="1"/>
</dbReference>
<dbReference type="OrthoDB" id="5967017at2759"/>
<dbReference type="SMART" id="SM00343">
    <property type="entry name" value="ZnF_C2HC"/>
    <property type="match status" value="2"/>
</dbReference>
<dbReference type="Gene3D" id="4.10.60.10">
    <property type="entry name" value="Zinc finger, CCHC-type"/>
    <property type="match status" value="1"/>
</dbReference>
<comment type="caution">
    <text evidence="3">The sequence shown here is derived from an EMBL/GenBank/DDBJ whole genome shotgun (WGS) entry which is preliminary data.</text>
</comment>
<reference evidence="3" key="1">
    <citation type="submission" date="2020-10" db="EMBL/GenBank/DDBJ databases">
        <authorList>
            <person name="Han B."/>
            <person name="Lu T."/>
            <person name="Zhao Q."/>
            <person name="Huang X."/>
            <person name="Zhao Y."/>
        </authorList>
    </citation>
    <scope>NUCLEOTIDE SEQUENCE</scope>
</reference>
<dbReference type="SUPFAM" id="SSF57756">
    <property type="entry name" value="Retrovirus zinc finger-like domains"/>
    <property type="match status" value="1"/>
</dbReference>
<keyword evidence="4" id="KW-1185">Reference proteome</keyword>
<evidence type="ECO:0000313" key="4">
    <source>
        <dbReference type="Proteomes" id="UP000604825"/>
    </source>
</evidence>
<dbReference type="Proteomes" id="UP000604825">
    <property type="component" value="Unassembled WGS sequence"/>
</dbReference>
<dbReference type="GO" id="GO:0008270">
    <property type="term" value="F:zinc ion binding"/>
    <property type="evidence" value="ECO:0007669"/>
    <property type="project" value="InterPro"/>
</dbReference>
<accession>A0A811Q3Z5</accession>
<dbReference type="PANTHER" id="PTHR33087">
    <property type="entry name" value="OS07G0539200 PROTEIN"/>
    <property type="match status" value="1"/>
</dbReference>
<dbReference type="GO" id="GO:0003676">
    <property type="term" value="F:nucleic acid binding"/>
    <property type="evidence" value="ECO:0007669"/>
    <property type="project" value="InterPro"/>
</dbReference>
<dbReference type="InterPro" id="IPR053253">
    <property type="entry name" value="Sex_diff_modulator"/>
</dbReference>
<name>A0A811Q3Z5_9POAL</name>
<gene>
    <name evidence="3" type="ORF">NCGR_LOCUS34418</name>
</gene>
<sequence length="321" mass="35863">MGESSGVNAPLETPLSPSWQKARTKYWWRKDAAEQATDSGRARRPAEVSARDTSMADPGAFKRRLAWRCYRCLGLDHRVAQCRDPVRCLRCNGVRHISRLCPSRRRQPIHSRLTFPSPDRRRPISTKLRNRLVFPPESIHSRLVFPPLHSNPPNTSEPPRPSPAASLEMENVPGHALNRPARSSVVLASGEAMTREAKRLMLHAVTIVMPPGGYSPSISEVGYALSNQLHVARGNFHVAPLKPGVFLADFKASPEHDRAFLKSFIEIGETVLPIRPWRPSGGPRETTWLFHAKITMENVPIEAWNEGVTHPGRLLHPGQTG</sequence>
<protein>
    <recommendedName>
        <fullName evidence="2">CCHC-type domain-containing protein</fullName>
    </recommendedName>
</protein>
<dbReference type="AlphaFoldDB" id="A0A811Q3Z5"/>
<dbReference type="InterPro" id="IPR001878">
    <property type="entry name" value="Znf_CCHC"/>
</dbReference>
<feature type="domain" description="CCHC-type" evidence="2">
    <location>
        <begin position="87"/>
        <end position="103"/>
    </location>
</feature>
<feature type="domain" description="CCHC-type" evidence="2">
    <location>
        <begin position="68"/>
        <end position="84"/>
    </location>
</feature>
<evidence type="ECO:0000256" key="1">
    <source>
        <dbReference type="SAM" id="MobiDB-lite"/>
    </source>
</evidence>
<evidence type="ECO:0000313" key="3">
    <source>
        <dbReference type="EMBL" id="CAD6250644.1"/>
    </source>
</evidence>
<organism evidence="3 4">
    <name type="scientific">Miscanthus lutarioriparius</name>
    <dbReference type="NCBI Taxonomy" id="422564"/>
    <lineage>
        <taxon>Eukaryota</taxon>
        <taxon>Viridiplantae</taxon>
        <taxon>Streptophyta</taxon>
        <taxon>Embryophyta</taxon>
        <taxon>Tracheophyta</taxon>
        <taxon>Spermatophyta</taxon>
        <taxon>Magnoliopsida</taxon>
        <taxon>Liliopsida</taxon>
        <taxon>Poales</taxon>
        <taxon>Poaceae</taxon>
        <taxon>PACMAD clade</taxon>
        <taxon>Panicoideae</taxon>
        <taxon>Andropogonodae</taxon>
        <taxon>Andropogoneae</taxon>
        <taxon>Saccharinae</taxon>
        <taxon>Miscanthus</taxon>
    </lineage>
</organism>
<evidence type="ECO:0000259" key="2">
    <source>
        <dbReference type="SMART" id="SM00343"/>
    </source>
</evidence>
<dbReference type="EMBL" id="CAJGYO010000008">
    <property type="protein sequence ID" value="CAD6250644.1"/>
    <property type="molecule type" value="Genomic_DNA"/>
</dbReference>
<dbReference type="InterPro" id="IPR036875">
    <property type="entry name" value="Znf_CCHC_sf"/>
</dbReference>